<dbReference type="InterPro" id="IPR002137">
    <property type="entry name" value="Beta-lactam_class-D_AS"/>
</dbReference>
<evidence type="ECO:0000256" key="5">
    <source>
        <dbReference type="ARBA" id="ARBA00022801"/>
    </source>
</evidence>
<dbReference type="EC" id="3.5.2.6" evidence="3 7"/>
<comment type="similarity">
    <text evidence="2 7">Belongs to the class-D beta-lactamase family.</text>
</comment>
<dbReference type="Gene3D" id="3.40.710.10">
    <property type="entry name" value="DD-peptidase/beta-lactamase superfamily"/>
    <property type="match status" value="1"/>
</dbReference>
<evidence type="ECO:0000256" key="4">
    <source>
        <dbReference type="ARBA" id="ARBA00022729"/>
    </source>
</evidence>
<dbReference type="GO" id="GO:0008800">
    <property type="term" value="F:beta-lactamase activity"/>
    <property type="evidence" value="ECO:0007669"/>
    <property type="project" value="UniProtKB-EC"/>
</dbReference>
<dbReference type="InterPro" id="IPR012338">
    <property type="entry name" value="Beta-lactam/transpept-like"/>
</dbReference>
<evidence type="ECO:0000256" key="6">
    <source>
        <dbReference type="ARBA" id="ARBA00023251"/>
    </source>
</evidence>
<dbReference type="PANTHER" id="PTHR30627">
    <property type="entry name" value="PEPTIDOGLYCAN D,D-TRANSPEPTIDASE"/>
    <property type="match status" value="1"/>
</dbReference>
<reference evidence="9" key="1">
    <citation type="submission" date="2023-06" db="EMBL/GenBank/DDBJ databases">
        <title>Robiginitalea aurantiacus sp. nov. and Algoriphagus sediminis sp. nov., isolated from coastal sediment.</title>
        <authorList>
            <person name="Zhou Z.Y."/>
            <person name="An J."/>
            <person name="Jia Y.W."/>
            <person name="Du Z.J."/>
        </authorList>
    </citation>
    <scope>NUCLEOTIDE SEQUENCE</scope>
    <source>
        <strain evidence="9">C2-7</strain>
    </source>
</reference>
<keyword evidence="4" id="KW-0732">Signal</keyword>
<organism evidence="9 10">
    <name type="scientific">Algoriphagus sediminis</name>
    <dbReference type="NCBI Taxonomy" id="3057113"/>
    <lineage>
        <taxon>Bacteria</taxon>
        <taxon>Pseudomonadati</taxon>
        <taxon>Bacteroidota</taxon>
        <taxon>Cytophagia</taxon>
        <taxon>Cytophagales</taxon>
        <taxon>Cyclobacteriaceae</taxon>
        <taxon>Algoriphagus</taxon>
    </lineage>
</organism>
<dbReference type="NCBIfam" id="NF012161">
    <property type="entry name" value="bla_class_D_main"/>
    <property type="match status" value="1"/>
</dbReference>
<dbReference type="InterPro" id="IPR001460">
    <property type="entry name" value="PCN-bd_Tpept"/>
</dbReference>
<protein>
    <recommendedName>
        <fullName evidence="3 7">Beta-lactamase</fullName>
        <ecNumber evidence="3 7">3.5.2.6</ecNumber>
    </recommendedName>
</protein>
<dbReference type="PANTHER" id="PTHR30627:SF6">
    <property type="entry name" value="BETA-LACTAMASE YBXI-RELATED"/>
    <property type="match status" value="1"/>
</dbReference>
<evidence type="ECO:0000256" key="3">
    <source>
        <dbReference type="ARBA" id="ARBA00012865"/>
    </source>
</evidence>
<dbReference type="InterPro" id="IPR050515">
    <property type="entry name" value="Beta-lactam/transpept"/>
</dbReference>
<dbReference type="Proteomes" id="UP001171916">
    <property type="component" value="Unassembled WGS sequence"/>
</dbReference>
<keyword evidence="5 7" id="KW-0378">Hydrolase</keyword>
<sequence length="278" mass="31950">MKKFFLIVIIITACNQQKPVAPAIMLDSPQEFIQEEFQAILDSAKVRGTILILDEVENKFYSNDFDWARAGQLPASTFKIPNSIIALESGVVENDSTILVWDGEPRRMSSWEEDMTLKQAFLRSCLPCYRKIAREVGLERMKALANKLDYGNLKFDSTNLDLFWVEGESRITPFEQIDFLIRLANSELPISERTEELVKKIMILEEGENYTLRAKTGWSIVNNQNNGWFVGYLTYEDRKYFFATNVEPGKDFHMDDFARIRGKVTMKALKVLGVKTSS</sequence>
<evidence type="ECO:0000256" key="1">
    <source>
        <dbReference type="ARBA" id="ARBA00001526"/>
    </source>
</evidence>
<keyword evidence="10" id="KW-1185">Reference proteome</keyword>
<evidence type="ECO:0000313" key="10">
    <source>
        <dbReference type="Proteomes" id="UP001171916"/>
    </source>
</evidence>
<gene>
    <name evidence="9" type="primary">blaOXA</name>
    <name evidence="9" type="ORF">QVH07_03880</name>
</gene>
<dbReference type="EMBL" id="JAUEPH010000002">
    <property type="protein sequence ID" value="MDN3203268.1"/>
    <property type="molecule type" value="Genomic_DNA"/>
</dbReference>
<proteinExistence type="inferred from homology"/>
<evidence type="ECO:0000313" key="9">
    <source>
        <dbReference type="EMBL" id="MDN3203268.1"/>
    </source>
</evidence>
<dbReference type="Pfam" id="PF00905">
    <property type="entry name" value="Transpeptidase"/>
    <property type="match status" value="1"/>
</dbReference>
<feature type="domain" description="Penicillin-binding protein transpeptidase" evidence="8">
    <location>
        <begin position="74"/>
        <end position="250"/>
    </location>
</feature>
<accession>A0ABT7Y9S1</accession>
<evidence type="ECO:0000256" key="7">
    <source>
        <dbReference type="RuleBase" id="RU361140"/>
    </source>
</evidence>
<dbReference type="PROSITE" id="PS00337">
    <property type="entry name" value="BETA_LACTAMASE_D"/>
    <property type="match status" value="1"/>
</dbReference>
<keyword evidence="6 7" id="KW-0046">Antibiotic resistance</keyword>
<dbReference type="SUPFAM" id="SSF56601">
    <property type="entry name" value="beta-lactamase/transpeptidase-like"/>
    <property type="match status" value="1"/>
</dbReference>
<comment type="catalytic activity">
    <reaction evidence="1 7">
        <text>a beta-lactam + H2O = a substituted beta-amino acid</text>
        <dbReference type="Rhea" id="RHEA:20401"/>
        <dbReference type="ChEBI" id="CHEBI:15377"/>
        <dbReference type="ChEBI" id="CHEBI:35627"/>
        <dbReference type="ChEBI" id="CHEBI:140347"/>
        <dbReference type="EC" id="3.5.2.6"/>
    </reaction>
</comment>
<comment type="caution">
    <text evidence="9">The sequence shown here is derived from an EMBL/GenBank/DDBJ whole genome shotgun (WGS) entry which is preliminary data.</text>
</comment>
<evidence type="ECO:0000256" key="2">
    <source>
        <dbReference type="ARBA" id="ARBA00007898"/>
    </source>
</evidence>
<name>A0ABT7Y9S1_9BACT</name>
<dbReference type="RefSeq" id="WP_289998832.1">
    <property type="nucleotide sequence ID" value="NZ_JAUEPH010000002.1"/>
</dbReference>
<evidence type="ECO:0000259" key="8">
    <source>
        <dbReference type="Pfam" id="PF00905"/>
    </source>
</evidence>